<dbReference type="Proteomes" id="UP000261212">
    <property type="component" value="Unassembled WGS sequence"/>
</dbReference>
<evidence type="ECO:0000259" key="2">
    <source>
        <dbReference type="Pfam" id="PF07670"/>
    </source>
</evidence>
<accession>A0A3E3DWX2</accession>
<dbReference type="GeneID" id="97999947"/>
<evidence type="ECO:0000313" key="3">
    <source>
        <dbReference type="EMBL" id="RGD73752.1"/>
    </source>
</evidence>
<gene>
    <name evidence="3" type="ORF">DW687_08185</name>
</gene>
<comment type="caution">
    <text evidence="3">The sequence shown here is derived from an EMBL/GenBank/DDBJ whole genome shotgun (WGS) entry which is preliminary data.</text>
</comment>
<keyword evidence="1" id="KW-0812">Transmembrane</keyword>
<feature type="transmembrane region" description="Helical" evidence="1">
    <location>
        <begin position="88"/>
        <end position="112"/>
    </location>
</feature>
<feature type="transmembrane region" description="Helical" evidence="1">
    <location>
        <begin position="165"/>
        <end position="187"/>
    </location>
</feature>
<sequence>MLDKIWYFIIIISVIYGVATGNIENVTKAFSTSGEDTVKICISLLGTMCFWMGMMEIITKSKLIDKVNSLFKPIINILFKDLKHNKEVINAIILNLSANFLGLGNAATPFGIEAMHQMNKVNDKKDTLNDDMIMFLILNTTCFQLLPTSIFAYRMSYGSTNVGIVFIPILLSTLFTTISGIIIAKIFKRYNKC</sequence>
<evidence type="ECO:0000256" key="1">
    <source>
        <dbReference type="SAM" id="Phobius"/>
    </source>
</evidence>
<feature type="transmembrane region" description="Helical" evidence="1">
    <location>
        <begin position="38"/>
        <end position="58"/>
    </location>
</feature>
<name>A0A3E3DWX2_9FIRM</name>
<dbReference type="EMBL" id="QUSM01000004">
    <property type="protein sequence ID" value="RGD73752.1"/>
    <property type="molecule type" value="Genomic_DNA"/>
</dbReference>
<dbReference type="Pfam" id="PF07670">
    <property type="entry name" value="Gate"/>
    <property type="match status" value="1"/>
</dbReference>
<feature type="transmembrane region" description="Helical" evidence="1">
    <location>
        <begin position="133"/>
        <end position="153"/>
    </location>
</feature>
<keyword evidence="1" id="KW-0472">Membrane</keyword>
<protein>
    <submittedName>
        <fullName evidence="3">Spore maturation protein</fullName>
    </submittedName>
</protein>
<organism evidence="3 4">
    <name type="scientific">Anaerofustis stercorihominis</name>
    <dbReference type="NCBI Taxonomy" id="214853"/>
    <lineage>
        <taxon>Bacteria</taxon>
        <taxon>Bacillati</taxon>
        <taxon>Bacillota</taxon>
        <taxon>Clostridia</taxon>
        <taxon>Eubacteriales</taxon>
        <taxon>Eubacteriaceae</taxon>
        <taxon>Anaerofustis</taxon>
    </lineage>
</organism>
<keyword evidence="1" id="KW-1133">Transmembrane helix</keyword>
<dbReference type="InterPro" id="IPR011642">
    <property type="entry name" value="Gate_dom"/>
</dbReference>
<feature type="domain" description="Nucleoside transporter/FeoB GTPase Gate" evidence="2">
    <location>
        <begin position="42"/>
        <end position="151"/>
    </location>
</feature>
<feature type="transmembrane region" description="Helical" evidence="1">
    <location>
        <begin position="6"/>
        <end position="26"/>
    </location>
</feature>
<evidence type="ECO:0000313" key="4">
    <source>
        <dbReference type="Proteomes" id="UP000261212"/>
    </source>
</evidence>
<proteinExistence type="predicted"/>
<dbReference type="AlphaFoldDB" id="A0A3E3DWX2"/>
<reference evidence="3 4" key="1">
    <citation type="submission" date="2018-08" db="EMBL/GenBank/DDBJ databases">
        <title>A genome reference for cultivated species of the human gut microbiota.</title>
        <authorList>
            <person name="Zou Y."/>
            <person name="Xue W."/>
            <person name="Luo G."/>
        </authorList>
    </citation>
    <scope>NUCLEOTIDE SEQUENCE [LARGE SCALE GENOMIC DNA]</scope>
    <source>
        <strain evidence="3 4">AM25-6</strain>
    </source>
</reference>
<dbReference type="RefSeq" id="WP_007049554.1">
    <property type="nucleotide sequence ID" value="NZ_CABKNJ010000003.1"/>
</dbReference>